<dbReference type="Pfam" id="PF14234">
    <property type="entry name" value="DUF4336"/>
    <property type="match status" value="2"/>
</dbReference>
<dbReference type="PANTHER" id="PTHR33835:SF2">
    <property type="entry name" value="LYSINE-TRNA LIGASE"/>
    <property type="match status" value="1"/>
</dbReference>
<protein>
    <submittedName>
        <fullName evidence="2">OTU domain-containing protein</fullName>
    </submittedName>
</protein>
<dbReference type="OrthoDB" id="428509at2759"/>
<reference evidence="1" key="1">
    <citation type="submission" date="2022-10" db="EMBL/GenBank/DDBJ databases">
        <authorList>
            <person name="Chen Y."/>
            <person name="Dougan E. K."/>
            <person name="Chan C."/>
            <person name="Rhodes N."/>
            <person name="Thang M."/>
        </authorList>
    </citation>
    <scope>NUCLEOTIDE SEQUENCE</scope>
</reference>
<name>A0A9P1FEA2_9DINO</name>
<organism evidence="1">
    <name type="scientific">Cladocopium goreaui</name>
    <dbReference type="NCBI Taxonomy" id="2562237"/>
    <lineage>
        <taxon>Eukaryota</taxon>
        <taxon>Sar</taxon>
        <taxon>Alveolata</taxon>
        <taxon>Dinophyceae</taxon>
        <taxon>Suessiales</taxon>
        <taxon>Symbiodiniaceae</taxon>
        <taxon>Cladocopium</taxon>
    </lineage>
</organism>
<dbReference type="EMBL" id="CAMXCT020000036">
    <property type="protein sequence ID" value="CAL1126206.1"/>
    <property type="molecule type" value="Genomic_DNA"/>
</dbReference>
<dbReference type="AlphaFoldDB" id="A0A9P1FEA2"/>
<proteinExistence type="predicted"/>
<accession>A0A9P1FEA2</accession>
<reference evidence="2 3" key="2">
    <citation type="submission" date="2024-05" db="EMBL/GenBank/DDBJ databases">
        <authorList>
            <person name="Chen Y."/>
            <person name="Shah S."/>
            <person name="Dougan E. K."/>
            <person name="Thang M."/>
            <person name="Chan C."/>
        </authorList>
    </citation>
    <scope>NUCLEOTIDE SEQUENCE [LARGE SCALE GENOMIC DNA]</scope>
</reference>
<dbReference type="Proteomes" id="UP001152797">
    <property type="component" value="Unassembled WGS sequence"/>
</dbReference>
<dbReference type="PANTHER" id="PTHR33835">
    <property type="entry name" value="YALI0C07656P"/>
    <property type="match status" value="1"/>
</dbReference>
<dbReference type="EMBL" id="CAMXCT030000036">
    <property type="protein sequence ID" value="CAL4760143.1"/>
    <property type="molecule type" value="Genomic_DNA"/>
</dbReference>
<comment type="caution">
    <text evidence="1">The sequence shown here is derived from an EMBL/GenBank/DDBJ whole genome shotgun (WGS) entry which is preliminary data.</text>
</comment>
<gene>
    <name evidence="1" type="ORF">C1SCF055_LOCUS1376</name>
</gene>
<keyword evidence="3" id="KW-1185">Reference proteome</keyword>
<sequence>MAAMHPMPVLWFGGDSTLSTSWRAEVETAASVRSFAPSPRRFRSREQGMSLSWSMLAAAARSVWRSCRRDRMSSMLRCKGHRRPLLASCASTLVAMNRPAEAEEADYVYPEWIRLPLAPYARRRTLLKELVPNQVWTLDQLFGTFYVYVPIRATVLKVKGGLLVYAPVAATKECLGMVKELEAKHGPVRWILLPSKAVEHKVLAGPFAKKFPDAKFYVAPGQFSVPLDLPLSVLGFPDFEVLDPERLEDLPWNEDCLTAYVDAATFGEVALLHKSSMVVPMRSRSRDERRRSFLGHEVETSASRKLVERAGSMGYGIGDRIFDDEVRSRSSTPGSLGPEKDAMEGGVAALLGLENEEFFAFFVRTTFSFNVCIEAMAQRPSHALGLLRHLRQQGLQCDSATWGGCIFATRKSWRRALGLLTQLRRQLRWELDQHMAASGSVRSAFPDLHSLVGATNAALGSCALGKRWRNAVDVLSHLGRVSLQGNEISRQALVASFGAGVACPWQLLLRFPGAASAVAKQQEWARALTLYDGVLQPDPCALGVVMEVGLTMKAGSPQALRGERTENWVLDGSQTLVVTDSLISIPEDPPELLMDAQYSKALAYHARDDATSVLQDSPETRRKGWARIALFTTFFNPGGLADGEVWIPEASATRPWQWQANWQQSFQRLRQNGKAFVAPIIRELILKQQPEKTLAYVERIASWNFQRAVSAHFDPIRNFSPKQFRECFAFLKRPTELPYCAEDVKFLVELQQSAIPNGEAVKVGQSCGFQPRA</sequence>
<dbReference type="EMBL" id="CAMXCT010000036">
    <property type="protein sequence ID" value="CAI3972831.1"/>
    <property type="molecule type" value="Genomic_DNA"/>
</dbReference>
<evidence type="ECO:0000313" key="2">
    <source>
        <dbReference type="EMBL" id="CAL4760143.1"/>
    </source>
</evidence>
<evidence type="ECO:0000313" key="3">
    <source>
        <dbReference type="Proteomes" id="UP001152797"/>
    </source>
</evidence>
<evidence type="ECO:0000313" key="1">
    <source>
        <dbReference type="EMBL" id="CAI3972831.1"/>
    </source>
</evidence>
<dbReference type="InterPro" id="IPR025638">
    <property type="entry name" value="DUF4336"/>
</dbReference>